<sequence length="608" mass="66568">MITPEQIVELYKERIDAQGPILQQMRDVRRLANGDIIVPLNELDRNTKSSVANLLVQGLDQMSMRVASTMPSPYFPAMREGNDRSMKLARDRNRAMTAIWDANRLNQKMRRRARHLLAYSSSPVFIKPNFDKRLPEWHLRNPLDTFAAPSTDPDNPVPDNCIFTYNRTYRWLTQNYGYAINGILNVGDPSWDDMFTILEYVCDNEIVTCVLGSEKARNGDTGQTYSGARVVELSRVMNRTGMPLVVMPSRITLDKPRGQFDGLLGMYYTRARLQALTEIAIERGIFPDEYLVSRPGENPEILQVADGKTGQLGVVKGGDIQQLQTNPGYKTDVALDRIERQERLEGAIPAEFGGESGTNIRTGRRGESVLSATVDFRVQEAQDTFASSLVEEDKIAVALEKAYWGNQAKSFYMPGRKGGMVDYTPNKLWETDFHYVAYSAAGSDVNSLIVGLGQRLGTGLMSKESARESDPLIVDPELEKDRIVAEGIEAALLQSIQSQAADPNGPYQPDDLAYIAMQVQSNKMSLAEAIQAAQKRAQERQAAQAPQGSPETMPGLAMPGMGAEQPAAPSGPPNPQALLQALQAGGGAGAAAPPGTAGSVLSLASRLG</sequence>
<dbReference type="EMBL" id="LR796641">
    <property type="protein sequence ID" value="CAB4155980.1"/>
    <property type="molecule type" value="Genomic_DNA"/>
</dbReference>
<gene>
    <name evidence="2" type="ORF">UFOVP668_29</name>
</gene>
<organism evidence="2">
    <name type="scientific">uncultured Caudovirales phage</name>
    <dbReference type="NCBI Taxonomy" id="2100421"/>
    <lineage>
        <taxon>Viruses</taxon>
        <taxon>Duplodnaviria</taxon>
        <taxon>Heunggongvirae</taxon>
        <taxon>Uroviricota</taxon>
        <taxon>Caudoviricetes</taxon>
        <taxon>Peduoviridae</taxon>
        <taxon>Maltschvirus</taxon>
        <taxon>Maltschvirus maltsch</taxon>
    </lineage>
</organism>
<feature type="compositionally biased region" description="Low complexity" evidence="1">
    <location>
        <begin position="530"/>
        <end position="547"/>
    </location>
</feature>
<name>A0A6J5N8M5_9CAUD</name>
<reference evidence="2" key="1">
    <citation type="submission" date="2020-04" db="EMBL/GenBank/DDBJ databases">
        <authorList>
            <person name="Chiriac C."/>
            <person name="Salcher M."/>
            <person name="Ghai R."/>
            <person name="Kavagutti S V."/>
        </authorList>
    </citation>
    <scope>NUCLEOTIDE SEQUENCE</scope>
</reference>
<proteinExistence type="predicted"/>
<accession>A0A6J5N8M5</accession>
<protein>
    <recommendedName>
        <fullName evidence="3">Portal protein</fullName>
    </recommendedName>
</protein>
<evidence type="ECO:0000256" key="1">
    <source>
        <dbReference type="SAM" id="MobiDB-lite"/>
    </source>
</evidence>
<feature type="region of interest" description="Disordered" evidence="1">
    <location>
        <begin position="530"/>
        <end position="608"/>
    </location>
</feature>
<evidence type="ECO:0008006" key="3">
    <source>
        <dbReference type="Google" id="ProtNLM"/>
    </source>
</evidence>
<evidence type="ECO:0000313" key="2">
    <source>
        <dbReference type="EMBL" id="CAB4155980.1"/>
    </source>
</evidence>